<sequence length="56" mass="6556">MILIWDGEVYCWKNILRAPQHERPRVIAVDTEENVFIAESGNEYDGAKCWVVFQES</sequence>
<proteinExistence type="predicted"/>
<name>A0AAN3V6S1_ECOLX</name>
<dbReference type="AlphaFoldDB" id="A0AAN3V6S1"/>
<reference evidence="1 2" key="1">
    <citation type="submission" date="2011-12" db="EMBL/GenBank/DDBJ databases">
        <authorList>
            <person name="Brinkac L."/>
            <person name="Radune D."/>
            <person name="Sanka R."/>
            <person name="Selengut J."/>
            <person name="DebRoy C."/>
            <person name="Feng P."/>
            <person name="Fratamico P.M."/>
            <person name="Kapur V."/>
            <person name="Kariyawasam S."/>
            <person name="Losada L."/>
            <person name="Nierman W.C."/>
            <person name="Nelson K."/>
        </authorList>
    </citation>
    <scope>NUCLEOTIDE SEQUENCE [LARGE SCALE GENOMIC DNA]</scope>
    <source>
        <strain evidence="1 2">4.0967</strain>
    </source>
</reference>
<dbReference type="EMBL" id="AFAA02000015">
    <property type="protein sequence ID" value="EII35768.1"/>
    <property type="molecule type" value="Genomic_DNA"/>
</dbReference>
<evidence type="ECO:0000313" key="2">
    <source>
        <dbReference type="Proteomes" id="UP000003866"/>
    </source>
</evidence>
<evidence type="ECO:0000313" key="1">
    <source>
        <dbReference type="EMBL" id="EII35768.1"/>
    </source>
</evidence>
<accession>A0AAN3V6S1</accession>
<comment type="caution">
    <text evidence="1">The sequence shown here is derived from an EMBL/GenBank/DDBJ whole genome shotgun (WGS) entry which is preliminary data.</text>
</comment>
<dbReference type="Proteomes" id="UP000003866">
    <property type="component" value="Unassembled WGS sequence"/>
</dbReference>
<evidence type="ECO:0008006" key="3">
    <source>
        <dbReference type="Google" id="ProtNLM"/>
    </source>
</evidence>
<gene>
    <name evidence="1" type="ORF">EC40967_B0040</name>
</gene>
<protein>
    <recommendedName>
        <fullName evidence="3">Antirestriction protein ArdR</fullName>
    </recommendedName>
</protein>
<organism evidence="1 2">
    <name type="scientific">Escherichia coli 4.0967</name>
    <dbReference type="NCBI Taxonomy" id="869687"/>
    <lineage>
        <taxon>Bacteria</taxon>
        <taxon>Pseudomonadati</taxon>
        <taxon>Pseudomonadota</taxon>
        <taxon>Gammaproteobacteria</taxon>
        <taxon>Enterobacterales</taxon>
        <taxon>Enterobacteriaceae</taxon>
        <taxon>Escherichia</taxon>
    </lineage>
</organism>